<reference evidence="3 4" key="1">
    <citation type="journal article" date="2012" name="Science">
        <title>The Paleozoic origin of enzymatic lignin decomposition reconstructed from 31 fungal genomes.</title>
        <authorList>
            <person name="Floudas D."/>
            <person name="Binder M."/>
            <person name="Riley R."/>
            <person name="Barry K."/>
            <person name="Blanchette R.A."/>
            <person name="Henrissat B."/>
            <person name="Martinez A.T."/>
            <person name="Otillar R."/>
            <person name="Spatafora J.W."/>
            <person name="Yadav J.S."/>
            <person name="Aerts A."/>
            <person name="Benoit I."/>
            <person name="Boyd A."/>
            <person name="Carlson A."/>
            <person name="Copeland A."/>
            <person name="Coutinho P.M."/>
            <person name="de Vries R.P."/>
            <person name="Ferreira P."/>
            <person name="Findley K."/>
            <person name="Foster B."/>
            <person name="Gaskell J."/>
            <person name="Glotzer D."/>
            <person name="Gorecki P."/>
            <person name="Heitman J."/>
            <person name="Hesse C."/>
            <person name="Hori C."/>
            <person name="Igarashi K."/>
            <person name="Jurgens J.A."/>
            <person name="Kallen N."/>
            <person name="Kersten P."/>
            <person name="Kohler A."/>
            <person name="Kuees U."/>
            <person name="Kumar T.K.A."/>
            <person name="Kuo A."/>
            <person name="LaButti K."/>
            <person name="Larrondo L.F."/>
            <person name="Lindquist E."/>
            <person name="Ling A."/>
            <person name="Lombard V."/>
            <person name="Lucas S."/>
            <person name="Lundell T."/>
            <person name="Martin R."/>
            <person name="McLaughlin D.J."/>
            <person name="Morgenstern I."/>
            <person name="Morin E."/>
            <person name="Murat C."/>
            <person name="Nagy L.G."/>
            <person name="Nolan M."/>
            <person name="Ohm R.A."/>
            <person name="Patyshakuliyeva A."/>
            <person name="Rokas A."/>
            <person name="Ruiz-Duenas F.J."/>
            <person name="Sabat G."/>
            <person name="Salamov A."/>
            <person name="Samejima M."/>
            <person name="Schmutz J."/>
            <person name="Slot J.C."/>
            <person name="St John F."/>
            <person name="Stenlid J."/>
            <person name="Sun H."/>
            <person name="Sun S."/>
            <person name="Syed K."/>
            <person name="Tsang A."/>
            <person name="Wiebenga A."/>
            <person name="Young D."/>
            <person name="Pisabarro A."/>
            <person name="Eastwood D.C."/>
            <person name="Martin F."/>
            <person name="Cullen D."/>
            <person name="Grigoriev I.V."/>
            <person name="Hibbett D.S."/>
        </authorList>
    </citation>
    <scope>NUCLEOTIDE SEQUENCE [LARGE SCALE GENOMIC DNA]</scope>
    <source>
        <strain evidence="3 4">ATCC 11539</strain>
    </source>
</reference>
<dbReference type="GO" id="GO:0016020">
    <property type="term" value="C:membrane"/>
    <property type="evidence" value="ECO:0007669"/>
    <property type="project" value="TreeGrafter"/>
</dbReference>
<dbReference type="InterPro" id="IPR036497">
    <property type="entry name" value="GLTP_sf"/>
</dbReference>
<accession>S7Q997</accession>
<dbReference type="OrthoDB" id="205255at2759"/>
<dbReference type="STRING" id="670483.S7Q997"/>
<dbReference type="GO" id="GO:1902388">
    <property type="term" value="F:ceramide 1-phosphate transfer activity"/>
    <property type="evidence" value="ECO:0007669"/>
    <property type="project" value="TreeGrafter"/>
</dbReference>
<dbReference type="AlphaFoldDB" id="S7Q997"/>
<sequence>MSKPHFETVRSFADVPITHEGVETSAFVEASEGLITMFDLFGSAVFGFVQSDLKSNLQGVRDKFHSARDSSRTLELLVRAEVDEGHRHATACLVRFIRGLLFTHHALRNAQADRGAELHVCFQRAYDAVLRHQHNFLVRSVVSVAIRAVPRRRDFFARLAQGGDAEKLDAELARWLSGLDAIVTRIKTFLEEGGYGRV</sequence>
<dbReference type="GO" id="GO:1902387">
    <property type="term" value="F:ceramide 1-phosphate binding"/>
    <property type="evidence" value="ECO:0007669"/>
    <property type="project" value="TreeGrafter"/>
</dbReference>
<dbReference type="Proteomes" id="UP000030669">
    <property type="component" value="Unassembled WGS sequence"/>
</dbReference>
<proteinExistence type="predicted"/>
<keyword evidence="1" id="KW-0813">Transport</keyword>
<gene>
    <name evidence="3" type="ORF">GLOTRDRAFT_128045</name>
</gene>
<keyword evidence="4" id="KW-1185">Reference proteome</keyword>
<organism evidence="3 4">
    <name type="scientific">Gloeophyllum trabeum (strain ATCC 11539 / FP-39264 / Madison 617)</name>
    <name type="common">Brown rot fungus</name>
    <dbReference type="NCBI Taxonomy" id="670483"/>
    <lineage>
        <taxon>Eukaryota</taxon>
        <taxon>Fungi</taxon>
        <taxon>Dikarya</taxon>
        <taxon>Basidiomycota</taxon>
        <taxon>Agaricomycotina</taxon>
        <taxon>Agaricomycetes</taxon>
        <taxon>Gloeophyllales</taxon>
        <taxon>Gloeophyllaceae</taxon>
        <taxon>Gloeophyllum</taxon>
    </lineage>
</organism>
<dbReference type="GeneID" id="19301658"/>
<dbReference type="OMA" id="FTCQALQ"/>
<evidence type="ECO:0000259" key="2">
    <source>
        <dbReference type="Pfam" id="PF08718"/>
    </source>
</evidence>
<dbReference type="InterPro" id="IPR014830">
    <property type="entry name" value="Glycolipid_transfer_prot_dom"/>
</dbReference>
<evidence type="ECO:0000313" key="4">
    <source>
        <dbReference type="Proteomes" id="UP000030669"/>
    </source>
</evidence>
<dbReference type="Pfam" id="PF08718">
    <property type="entry name" value="GLTP"/>
    <property type="match status" value="1"/>
</dbReference>
<name>S7Q997_GLOTA</name>
<feature type="domain" description="Glycolipid transfer protein" evidence="2">
    <location>
        <begin position="22"/>
        <end position="160"/>
    </location>
</feature>
<dbReference type="PANTHER" id="PTHR10219:SF25">
    <property type="entry name" value="PLECKSTRIN HOMOLOGY DOMAIN-CONTAINING FAMILY A MEMBER 8"/>
    <property type="match status" value="1"/>
</dbReference>
<dbReference type="SUPFAM" id="SSF110004">
    <property type="entry name" value="Glycolipid transfer protein, GLTP"/>
    <property type="match status" value="1"/>
</dbReference>
<dbReference type="GO" id="GO:0005829">
    <property type="term" value="C:cytosol"/>
    <property type="evidence" value="ECO:0007669"/>
    <property type="project" value="TreeGrafter"/>
</dbReference>
<dbReference type="EMBL" id="KB469300">
    <property type="protein sequence ID" value="EPQ56087.1"/>
    <property type="molecule type" value="Genomic_DNA"/>
</dbReference>
<evidence type="ECO:0000256" key="1">
    <source>
        <dbReference type="ARBA" id="ARBA00022448"/>
    </source>
</evidence>
<protein>
    <submittedName>
        <fullName evidence="3">Glycolipid transfer protein</fullName>
    </submittedName>
</protein>
<dbReference type="HOGENOM" id="CLU_079400_0_1_1"/>
<dbReference type="Gene3D" id="1.10.3520.10">
    <property type="entry name" value="Glycolipid transfer protein"/>
    <property type="match status" value="1"/>
</dbReference>
<dbReference type="RefSeq" id="XP_007864870.1">
    <property type="nucleotide sequence ID" value="XM_007866679.1"/>
</dbReference>
<evidence type="ECO:0000313" key="3">
    <source>
        <dbReference type="EMBL" id="EPQ56087.1"/>
    </source>
</evidence>
<dbReference type="eggNOG" id="KOG3221">
    <property type="taxonomic scope" value="Eukaryota"/>
</dbReference>
<dbReference type="PANTHER" id="PTHR10219">
    <property type="entry name" value="GLYCOLIPID TRANSFER PROTEIN-RELATED"/>
    <property type="match status" value="1"/>
</dbReference>
<dbReference type="KEGG" id="gtr:GLOTRDRAFT_128045"/>
<dbReference type="FunFam" id="1.10.3520.10:FF:000001">
    <property type="entry name" value="Pleckstrin domain-containing family A member 8"/>
    <property type="match status" value="1"/>
</dbReference>